<dbReference type="PROSITE" id="PS01302">
    <property type="entry name" value="UPF0758"/>
    <property type="match status" value="1"/>
</dbReference>
<evidence type="ECO:0000313" key="7">
    <source>
        <dbReference type="EMBL" id="KOF04162.1"/>
    </source>
</evidence>
<evidence type="ECO:0000256" key="4">
    <source>
        <dbReference type="ARBA" id="ARBA00022833"/>
    </source>
</evidence>
<evidence type="ECO:0000259" key="6">
    <source>
        <dbReference type="PROSITE" id="PS50249"/>
    </source>
</evidence>
<dbReference type="Gene3D" id="3.40.140.10">
    <property type="entry name" value="Cytidine Deaminase, domain 2"/>
    <property type="match status" value="1"/>
</dbReference>
<dbReference type="PATRIC" id="fig|1566026.4.peg.2585"/>
<dbReference type="Proteomes" id="UP000036908">
    <property type="component" value="Unassembled WGS sequence"/>
</dbReference>
<keyword evidence="3" id="KW-0378">Hydrolase</keyword>
<keyword evidence="1" id="KW-0645">Protease</keyword>
<dbReference type="GO" id="GO:0006508">
    <property type="term" value="P:proteolysis"/>
    <property type="evidence" value="ECO:0007669"/>
    <property type="project" value="UniProtKB-KW"/>
</dbReference>
<name>A0A0L8APQ9_9BACT</name>
<evidence type="ECO:0000313" key="8">
    <source>
        <dbReference type="Proteomes" id="UP000036908"/>
    </source>
</evidence>
<evidence type="ECO:0000256" key="1">
    <source>
        <dbReference type="ARBA" id="ARBA00022670"/>
    </source>
</evidence>
<reference evidence="8" key="1">
    <citation type="submission" date="2014-11" db="EMBL/GenBank/DDBJ databases">
        <title>Genome sequencing of Roseivirga sp. D-25.</title>
        <authorList>
            <person name="Selvaratnam C."/>
            <person name="Thevarajoo S."/>
            <person name="Goh K.M."/>
            <person name="Eee R."/>
            <person name="Chan K.-G."/>
            <person name="Chong C.S."/>
        </authorList>
    </citation>
    <scope>NUCLEOTIDE SEQUENCE [LARGE SCALE GENOMIC DNA]</scope>
    <source>
        <strain evidence="8">D-25</strain>
    </source>
</reference>
<keyword evidence="5" id="KW-0482">Metalloprotease</keyword>
<organism evidence="7 8">
    <name type="scientific">Roseivirga seohaensis subsp. aquiponti</name>
    <dbReference type="NCBI Taxonomy" id="1566026"/>
    <lineage>
        <taxon>Bacteria</taxon>
        <taxon>Pseudomonadati</taxon>
        <taxon>Bacteroidota</taxon>
        <taxon>Cytophagia</taxon>
        <taxon>Cytophagales</taxon>
        <taxon>Roseivirgaceae</taxon>
        <taxon>Roseivirga</taxon>
    </lineage>
</organism>
<dbReference type="RefSeq" id="WP_053222402.1">
    <property type="nucleotide sequence ID" value="NZ_JSVA01000004.1"/>
</dbReference>
<dbReference type="OrthoDB" id="9804482at2"/>
<accession>A0A0L8APQ9</accession>
<dbReference type="InterPro" id="IPR037518">
    <property type="entry name" value="MPN"/>
</dbReference>
<comment type="caution">
    <text evidence="7">The sequence shown here is derived from an EMBL/GenBank/DDBJ whole genome shotgun (WGS) entry which is preliminary data.</text>
</comment>
<dbReference type="EMBL" id="JSVA01000004">
    <property type="protein sequence ID" value="KOF04162.1"/>
    <property type="molecule type" value="Genomic_DNA"/>
</dbReference>
<sequence>MSKKCKDVVNKFEEVRLVYKNKTRAEDRPQITNANKAYEILRASWDDDQISLLEEAKVLFLDNRLRLMSISSISKGGTTGTVIDPKIVFAMALKRRCSSIILSHNHPSGNLKPSQADISITRKFSEAGKLLDITVSDHIIITDEGYCSMANDGHMP</sequence>
<keyword evidence="2" id="KW-0479">Metal-binding</keyword>
<dbReference type="Pfam" id="PF04002">
    <property type="entry name" value="RadC"/>
    <property type="match status" value="1"/>
</dbReference>
<proteinExistence type="predicted"/>
<feature type="domain" description="MPN" evidence="6">
    <location>
        <begin position="30"/>
        <end position="155"/>
    </location>
</feature>
<dbReference type="PANTHER" id="PTHR30471">
    <property type="entry name" value="DNA REPAIR PROTEIN RADC"/>
    <property type="match status" value="1"/>
</dbReference>
<gene>
    <name evidence="7" type="ORF">OB69_04065</name>
</gene>
<keyword evidence="8" id="KW-1185">Reference proteome</keyword>
<dbReference type="InterPro" id="IPR020891">
    <property type="entry name" value="UPF0758_CS"/>
</dbReference>
<evidence type="ECO:0000256" key="2">
    <source>
        <dbReference type="ARBA" id="ARBA00022723"/>
    </source>
</evidence>
<dbReference type="InterPro" id="IPR025657">
    <property type="entry name" value="RadC_JAB"/>
</dbReference>
<dbReference type="PANTHER" id="PTHR30471:SF3">
    <property type="entry name" value="UPF0758 PROTEIN YEES-RELATED"/>
    <property type="match status" value="1"/>
</dbReference>
<dbReference type="AlphaFoldDB" id="A0A0L8APQ9"/>
<dbReference type="GO" id="GO:0046872">
    <property type="term" value="F:metal ion binding"/>
    <property type="evidence" value="ECO:0007669"/>
    <property type="project" value="UniProtKB-KW"/>
</dbReference>
<evidence type="ECO:0000256" key="3">
    <source>
        <dbReference type="ARBA" id="ARBA00022801"/>
    </source>
</evidence>
<dbReference type="GO" id="GO:0008237">
    <property type="term" value="F:metallopeptidase activity"/>
    <property type="evidence" value="ECO:0007669"/>
    <property type="project" value="UniProtKB-KW"/>
</dbReference>
<dbReference type="CDD" id="cd08071">
    <property type="entry name" value="MPN_DUF2466"/>
    <property type="match status" value="1"/>
</dbReference>
<dbReference type="InterPro" id="IPR001405">
    <property type="entry name" value="UPF0758"/>
</dbReference>
<evidence type="ECO:0000256" key="5">
    <source>
        <dbReference type="ARBA" id="ARBA00023049"/>
    </source>
</evidence>
<dbReference type="PROSITE" id="PS50249">
    <property type="entry name" value="MPN"/>
    <property type="match status" value="1"/>
</dbReference>
<protein>
    <submittedName>
        <fullName evidence="7">DNA repair protein</fullName>
    </submittedName>
</protein>
<keyword evidence="4" id="KW-0862">Zinc</keyword>